<gene>
    <name evidence="2" type="ORF">JOE68_000371</name>
</gene>
<comment type="caution">
    <text evidence="2">The sequence shown here is derived from an EMBL/GenBank/DDBJ whole genome shotgun (WGS) entry which is preliminary data.</text>
</comment>
<organism evidence="2 3">
    <name type="scientific">Saccharothrix algeriensis</name>
    <dbReference type="NCBI Taxonomy" id="173560"/>
    <lineage>
        <taxon>Bacteria</taxon>
        <taxon>Bacillati</taxon>
        <taxon>Actinomycetota</taxon>
        <taxon>Actinomycetes</taxon>
        <taxon>Pseudonocardiales</taxon>
        <taxon>Pseudonocardiaceae</taxon>
        <taxon>Saccharothrix</taxon>
    </lineage>
</organism>
<dbReference type="Proteomes" id="UP001195724">
    <property type="component" value="Unassembled WGS sequence"/>
</dbReference>
<reference evidence="2 3" key="1">
    <citation type="submission" date="2021-01" db="EMBL/GenBank/DDBJ databases">
        <title>Sequencing the genomes of 1000 actinobacteria strains.</title>
        <authorList>
            <person name="Klenk H.-P."/>
        </authorList>
    </citation>
    <scope>NUCLEOTIDE SEQUENCE [LARGE SCALE GENOMIC DNA]</scope>
    <source>
        <strain evidence="2 3">DSM 44581</strain>
    </source>
</reference>
<evidence type="ECO:0000313" key="2">
    <source>
        <dbReference type="EMBL" id="MBM7809506.1"/>
    </source>
</evidence>
<evidence type="ECO:0000259" key="1">
    <source>
        <dbReference type="Pfam" id="PF11575"/>
    </source>
</evidence>
<protein>
    <recommendedName>
        <fullName evidence="1">Ferric siderophore reductase C-terminal domain-containing protein</fullName>
    </recommendedName>
</protein>
<name>A0ABS2RZW2_9PSEU</name>
<feature type="domain" description="Ferric siderophore reductase C-terminal" evidence="1">
    <location>
        <begin position="202"/>
        <end position="222"/>
    </location>
</feature>
<sequence>MSDFARVLSTLRQVRGISPFFALDVGRPETGAAEDEWRSGDALLDGSALPGTLRVIAQRYRTGEARVAASLFFLSYTARLLCPTVAAHAMGGVVPDIRPGNLWWHYGPDGLRVRIAEPVAGVGIAESLEPVVEAVRDLVPVARGLLWGNAASSIAGALRTVSRSGIASAEDCLALGGRLLGEPPFRGSGDFLPFPGEVAFRRRSCCLYYRLDGGGTCGDCPLPAA</sequence>
<dbReference type="Pfam" id="PF11575">
    <property type="entry name" value="FhuF_C"/>
    <property type="match status" value="1"/>
</dbReference>
<dbReference type="InterPro" id="IPR024726">
    <property type="entry name" value="FhuF_C"/>
</dbReference>
<accession>A0ABS2RZW2</accession>
<evidence type="ECO:0000313" key="3">
    <source>
        <dbReference type="Proteomes" id="UP001195724"/>
    </source>
</evidence>
<dbReference type="EMBL" id="JAFBCL010000001">
    <property type="protein sequence ID" value="MBM7809506.1"/>
    <property type="molecule type" value="Genomic_DNA"/>
</dbReference>
<dbReference type="RefSeq" id="WP_204840608.1">
    <property type="nucleotide sequence ID" value="NZ_JAFBCL010000001.1"/>
</dbReference>
<keyword evidence="3" id="KW-1185">Reference proteome</keyword>
<proteinExistence type="predicted"/>